<evidence type="ECO:0000256" key="2">
    <source>
        <dbReference type="ARBA" id="ARBA00022714"/>
    </source>
</evidence>
<protein>
    <recommendedName>
        <fullName evidence="7">Bacterioferritin-associated ferredoxin</fullName>
    </recommendedName>
</protein>
<feature type="compositionally biased region" description="Pro residues" evidence="9">
    <location>
        <begin position="70"/>
        <end position="81"/>
    </location>
</feature>
<reference evidence="11" key="1">
    <citation type="submission" date="2019-11" db="EMBL/GenBank/DDBJ databases">
        <title>Description of new Acetobacter species.</title>
        <authorList>
            <person name="Cleenwerck I."/>
            <person name="Sombolestani A.S."/>
        </authorList>
    </citation>
    <scope>NUCLEOTIDE SEQUENCE</scope>
    <source>
        <strain evidence="11">LMG 1626</strain>
    </source>
</reference>
<accession>A0A967B784</accession>
<dbReference type="EMBL" id="WOTH01000010">
    <property type="protein sequence ID" value="NHO53674.1"/>
    <property type="molecule type" value="Genomic_DNA"/>
</dbReference>
<keyword evidence="3" id="KW-0479">Metal-binding</keyword>
<comment type="similarity">
    <text evidence="8">Belongs to the Bfd family.</text>
</comment>
<evidence type="ECO:0000259" key="10">
    <source>
        <dbReference type="Pfam" id="PF04324"/>
    </source>
</evidence>
<dbReference type="Pfam" id="PF04324">
    <property type="entry name" value="Fer2_BFD"/>
    <property type="match status" value="1"/>
</dbReference>
<evidence type="ECO:0000256" key="5">
    <source>
        <dbReference type="ARBA" id="ARBA00023004"/>
    </source>
</evidence>
<dbReference type="Gene3D" id="1.10.10.1100">
    <property type="entry name" value="BFD-like [2Fe-2S]-binding domain"/>
    <property type="match status" value="1"/>
</dbReference>
<dbReference type="InterPro" id="IPR041854">
    <property type="entry name" value="BFD-like_2Fe2S-bd_dom_sf"/>
</dbReference>
<evidence type="ECO:0000313" key="11">
    <source>
        <dbReference type="EMBL" id="NHO53674.1"/>
    </source>
</evidence>
<dbReference type="InterPro" id="IPR007419">
    <property type="entry name" value="BFD-like_2Fe2S-bd_dom"/>
</dbReference>
<dbReference type="PANTHER" id="PTHR37424">
    <property type="entry name" value="BACTERIOFERRITIN-ASSOCIATED FERREDOXIN"/>
    <property type="match status" value="1"/>
</dbReference>
<organism evidence="11 12">
    <name type="scientific">Acetobacter estunensis</name>
    <dbReference type="NCBI Taxonomy" id="104097"/>
    <lineage>
        <taxon>Bacteria</taxon>
        <taxon>Pseudomonadati</taxon>
        <taxon>Pseudomonadota</taxon>
        <taxon>Alphaproteobacteria</taxon>
        <taxon>Acetobacterales</taxon>
        <taxon>Acetobacteraceae</taxon>
        <taxon>Acetobacter</taxon>
    </lineage>
</organism>
<dbReference type="GO" id="GO:0051537">
    <property type="term" value="F:2 iron, 2 sulfur cluster binding"/>
    <property type="evidence" value="ECO:0007669"/>
    <property type="project" value="UniProtKB-KW"/>
</dbReference>
<sequence>MGMYVCACNGLTDKDVHDAVDAGARKPGEVYAARKCRAQCGNCVKGVVCLLREAMRNRETMHPFTEKMPPSAPPPEGHAVA</sequence>
<dbReference type="Proteomes" id="UP000597459">
    <property type="component" value="Unassembled WGS sequence"/>
</dbReference>
<comment type="caution">
    <text evidence="11">The sequence shown here is derived from an EMBL/GenBank/DDBJ whole genome shotgun (WGS) entry which is preliminary data.</text>
</comment>
<evidence type="ECO:0000256" key="3">
    <source>
        <dbReference type="ARBA" id="ARBA00022723"/>
    </source>
</evidence>
<evidence type="ECO:0000256" key="4">
    <source>
        <dbReference type="ARBA" id="ARBA00022982"/>
    </source>
</evidence>
<evidence type="ECO:0000256" key="7">
    <source>
        <dbReference type="ARBA" id="ARBA00039386"/>
    </source>
</evidence>
<evidence type="ECO:0000256" key="9">
    <source>
        <dbReference type="SAM" id="MobiDB-lite"/>
    </source>
</evidence>
<keyword evidence="1" id="KW-0813">Transport</keyword>
<keyword evidence="6" id="KW-0411">Iron-sulfur</keyword>
<keyword evidence="5" id="KW-0408">Iron</keyword>
<name>A0A967B784_9PROT</name>
<gene>
    <name evidence="11" type="ORF">GOB87_06810</name>
</gene>
<evidence type="ECO:0000256" key="1">
    <source>
        <dbReference type="ARBA" id="ARBA00022448"/>
    </source>
</evidence>
<dbReference type="InterPro" id="IPR052371">
    <property type="entry name" value="BFD-associated_ferredoxin"/>
</dbReference>
<keyword evidence="4" id="KW-0249">Electron transport</keyword>
<dbReference type="GO" id="GO:0046872">
    <property type="term" value="F:metal ion binding"/>
    <property type="evidence" value="ECO:0007669"/>
    <property type="project" value="UniProtKB-KW"/>
</dbReference>
<keyword evidence="12" id="KW-1185">Reference proteome</keyword>
<proteinExistence type="inferred from homology"/>
<evidence type="ECO:0000313" key="12">
    <source>
        <dbReference type="Proteomes" id="UP000597459"/>
    </source>
</evidence>
<feature type="region of interest" description="Disordered" evidence="9">
    <location>
        <begin position="60"/>
        <end position="81"/>
    </location>
</feature>
<keyword evidence="2" id="KW-0001">2Fe-2S</keyword>
<evidence type="ECO:0000256" key="8">
    <source>
        <dbReference type="ARBA" id="ARBA00046332"/>
    </source>
</evidence>
<dbReference type="AlphaFoldDB" id="A0A967B784"/>
<dbReference type="PANTHER" id="PTHR37424:SF1">
    <property type="entry name" value="BACTERIOFERRITIN-ASSOCIATED FERREDOXIN"/>
    <property type="match status" value="1"/>
</dbReference>
<feature type="domain" description="BFD-like [2Fe-2S]-binding" evidence="10">
    <location>
        <begin position="4"/>
        <end position="52"/>
    </location>
</feature>
<evidence type="ECO:0000256" key="6">
    <source>
        <dbReference type="ARBA" id="ARBA00023014"/>
    </source>
</evidence>